<keyword evidence="1" id="KW-1133">Transmembrane helix</keyword>
<dbReference type="InterPro" id="IPR020845">
    <property type="entry name" value="AMP-binding_CS"/>
</dbReference>
<feature type="transmembrane region" description="Helical" evidence="1">
    <location>
        <begin position="722"/>
        <end position="740"/>
    </location>
</feature>
<feature type="transmembrane region" description="Helical" evidence="1">
    <location>
        <begin position="746"/>
        <end position="763"/>
    </location>
</feature>
<keyword evidence="4" id="KW-0436">Ligase</keyword>
<evidence type="ECO:0000313" key="4">
    <source>
        <dbReference type="EMBL" id="EHH12859.1"/>
    </source>
</evidence>
<protein>
    <submittedName>
        <fullName evidence="4">AMP-dependent synthetase and ligase</fullName>
    </submittedName>
</protein>
<dbReference type="Proteomes" id="UP000002949">
    <property type="component" value="Unassembled WGS sequence"/>
</dbReference>
<keyword evidence="5" id="KW-1185">Reference proteome</keyword>
<dbReference type="PANTHER" id="PTHR43767:SF10">
    <property type="entry name" value="SURFACTIN SYNTHASE SUBUNIT 1"/>
    <property type="match status" value="1"/>
</dbReference>
<dbReference type="InterPro" id="IPR042099">
    <property type="entry name" value="ANL_N_sf"/>
</dbReference>
<feature type="domain" description="Carrier" evidence="3">
    <location>
        <begin position="477"/>
        <end position="508"/>
    </location>
</feature>
<dbReference type="OrthoDB" id="9803968at2"/>
<feature type="transmembrane region" description="Helical" evidence="1">
    <location>
        <begin position="808"/>
        <end position="827"/>
    </location>
</feature>
<dbReference type="Pfam" id="PF00501">
    <property type="entry name" value="AMP-binding"/>
    <property type="match status" value="1"/>
</dbReference>
<dbReference type="GO" id="GO:0016874">
    <property type="term" value="F:ligase activity"/>
    <property type="evidence" value="ECO:0007669"/>
    <property type="project" value="UniProtKB-KW"/>
</dbReference>
<dbReference type="EMBL" id="AGSN01000067">
    <property type="protein sequence ID" value="EHH12859.1"/>
    <property type="molecule type" value="Genomic_DNA"/>
</dbReference>
<evidence type="ECO:0000256" key="1">
    <source>
        <dbReference type="SAM" id="Phobius"/>
    </source>
</evidence>
<dbReference type="PATRIC" id="fig|1082933.3.peg.1271"/>
<dbReference type="PANTHER" id="PTHR43767">
    <property type="entry name" value="LONG-CHAIN-FATTY-ACID--COA LIGASE"/>
    <property type="match status" value="1"/>
</dbReference>
<organism evidence="4 5">
    <name type="scientific">Mesorhizobium amorphae CCNWGS0123</name>
    <dbReference type="NCBI Taxonomy" id="1082933"/>
    <lineage>
        <taxon>Bacteria</taxon>
        <taxon>Pseudomonadati</taxon>
        <taxon>Pseudomonadota</taxon>
        <taxon>Alphaproteobacteria</taxon>
        <taxon>Hyphomicrobiales</taxon>
        <taxon>Phyllobacteriaceae</taxon>
        <taxon>Mesorhizobium</taxon>
    </lineage>
</organism>
<evidence type="ECO:0000313" key="5">
    <source>
        <dbReference type="Proteomes" id="UP000002949"/>
    </source>
</evidence>
<feature type="transmembrane region" description="Helical" evidence="1">
    <location>
        <begin position="770"/>
        <end position="788"/>
    </location>
</feature>
<dbReference type="InterPro" id="IPR009081">
    <property type="entry name" value="PP-bd_ACP"/>
</dbReference>
<dbReference type="Gene3D" id="3.40.50.12780">
    <property type="entry name" value="N-terminal domain of ligase-like"/>
    <property type="match status" value="1"/>
</dbReference>
<dbReference type="InterPro" id="IPR000873">
    <property type="entry name" value="AMP-dep_synth/lig_dom"/>
</dbReference>
<dbReference type="eggNOG" id="COG0318">
    <property type="taxonomic scope" value="Bacteria"/>
</dbReference>
<dbReference type="SUPFAM" id="SSF47336">
    <property type="entry name" value="ACP-like"/>
    <property type="match status" value="1"/>
</dbReference>
<dbReference type="eggNOG" id="COG1835">
    <property type="taxonomic scope" value="Bacteria"/>
</dbReference>
<proteinExistence type="predicted"/>
<dbReference type="RefSeq" id="WP_006200781.1">
    <property type="nucleotide sequence ID" value="NZ_AGSN01000067.1"/>
</dbReference>
<dbReference type="InterPro" id="IPR029058">
    <property type="entry name" value="AB_hydrolase_fold"/>
</dbReference>
<keyword evidence="1" id="KW-0812">Transmembrane</keyword>
<evidence type="ECO:0000259" key="2">
    <source>
        <dbReference type="Pfam" id="PF00501"/>
    </source>
</evidence>
<dbReference type="PROSITE" id="PS00455">
    <property type="entry name" value="AMP_BINDING"/>
    <property type="match status" value="1"/>
</dbReference>
<reference evidence="4 5" key="1">
    <citation type="journal article" date="2012" name="J. Bacteriol.">
        <title>Draft Genome Sequence of Plant Growth-Promoting Rhizobium Mesorhizobium amorphae, Isolated from Zinc-Lead Mine Tailings.</title>
        <authorList>
            <person name="Hao X."/>
            <person name="Lin Y."/>
            <person name="Johnstone L."/>
            <person name="Baltrus D.A."/>
            <person name="Miller S.J."/>
            <person name="Wei G."/>
            <person name="Rensing C."/>
        </authorList>
    </citation>
    <scope>NUCLEOTIDE SEQUENCE [LARGE SCALE GENOMIC DNA]</scope>
    <source>
        <strain evidence="4 5">CCNWGS0123</strain>
    </source>
</reference>
<feature type="transmembrane region" description="Helical" evidence="1">
    <location>
        <begin position="695"/>
        <end position="715"/>
    </location>
</feature>
<dbReference type="InterPro" id="IPR050237">
    <property type="entry name" value="ATP-dep_AMP-bd_enzyme"/>
</dbReference>
<feature type="domain" description="AMP-dependent synthetase/ligase" evidence="2">
    <location>
        <begin position="117"/>
        <end position="329"/>
    </location>
</feature>
<sequence>MGFTERFESFGASPALIFPDREPISYRGLARRVAAQAASFGSEKRLVAVVAEPSEHAVIAYLAALHGGHAVALLPPCKPSVLDDFVADFSPDGVCRSVDGRFRCMMGSTNPDGGLHADLALLLGTSGSTGKSRYVRLSAGAVQANASSIASYLELEERDSAALILPFHYSYGLSVLNSHLIAGASLYFARKGASDAGFAREVRDAGCTNISGVPYSFEQMDRAGFLEHELPALRFMTVAGGRMPPDLATTFHRHLADRQKRFFMMYGQTEATARIAYVPPHRLEGNVGSIGIAIPGGSLRLVDDAGNSIEQPGQPGELVYGGPNIMMGYASQRCDLAKGAGIAELRTGDIATRDKNGFFTVIGRLKRMSKIAGLRLSHEAIEAALDEAGIAAAVVGDDDRILAVVTSEHADEQVLPVLMAATGLPRPHLEVERTQSLPRLASGKVDYASLHARLQALRPPPRAGVLAAFASAFYPRHVGVDDTFESLGGDSLLYVQLSLALERELGSVPPGWETMRIAELCRAGQQPGERQSVDSQLVLRAVATLMVVVHHASLWPIPGGAAILVMLVGYSLARFQRQRLFAGDVAGVLRPLALVLVPYLPIVAGFSLAQGEILWPSFLLIGNLGFVQPPHMMPYLYWFVEAYVQIMLVWAAMFGLPKLRAFAGSHPFAFGMILLAAATAAKFLVPLLWNIGGPQIFTLPDVFYLTALGWCVHFATSRQKRLTLIVVVTLLCPVLAWMGGNWLGSWVKFASVFGAVLVLINARRIALPSGLVQMVLPIAAASYHIYLFHRIVPEWLLPSPDLAVSQPVVTIAAVAIGLLSGLGAFALQQQLTRWLALQQARAGSLAFN</sequence>
<dbReference type="Gene3D" id="3.40.50.1820">
    <property type="entry name" value="alpha/beta hydrolase"/>
    <property type="match status" value="1"/>
</dbReference>
<dbReference type="InterPro" id="IPR036736">
    <property type="entry name" value="ACP-like_sf"/>
</dbReference>
<dbReference type="Pfam" id="PF00550">
    <property type="entry name" value="PP-binding"/>
    <property type="match status" value="1"/>
</dbReference>
<gene>
    <name evidence="4" type="ORF">MEA186_06725</name>
</gene>
<feature type="transmembrane region" description="Helical" evidence="1">
    <location>
        <begin position="593"/>
        <end position="615"/>
    </location>
</feature>
<feature type="transmembrane region" description="Helical" evidence="1">
    <location>
        <begin position="668"/>
        <end position="689"/>
    </location>
</feature>
<feature type="transmembrane region" description="Helical" evidence="1">
    <location>
        <begin position="554"/>
        <end position="573"/>
    </location>
</feature>
<feature type="transmembrane region" description="Helical" evidence="1">
    <location>
        <begin position="635"/>
        <end position="656"/>
    </location>
</feature>
<dbReference type="STRING" id="1082933.A6B35_01380"/>
<accession>G6Y5Y5</accession>
<dbReference type="KEGG" id="mamo:A6B35_01380"/>
<dbReference type="SUPFAM" id="SSF56801">
    <property type="entry name" value="Acetyl-CoA synthetase-like"/>
    <property type="match status" value="1"/>
</dbReference>
<dbReference type="AlphaFoldDB" id="G6Y5Y5"/>
<evidence type="ECO:0000259" key="3">
    <source>
        <dbReference type="Pfam" id="PF00550"/>
    </source>
</evidence>
<keyword evidence="1" id="KW-0472">Membrane</keyword>
<name>G6Y5Y5_9HYPH</name>